<organism evidence="2 3">
    <name type="scientific">Kribbella albertanoniae</name>
    <dbReference type="NCBI Taxonomy" id="1266829"/>
    <lineage>
        <taxon>Bacteria</taxon>
        <taxon>Bacillati</taxon>
        <taxon>Actinomycetota</taxon>
        <taxon>Actinomycetes</taxon>
        <taxon>Propionibacteriales</taxon>
        <taxon>Kribbellaceae</taxon>
        <taxon>Kribbella</taxon>
    </lineage>
</organism>
<dbReference type="SUPFAM" id="SSF46785">
    <property type="entry name" value="Winged helix' DNA-binding domain"/>
    <property type="match status" value="1"/>
</dbReference>
<dbReference type="SMART" id="SM00347">
    <property type="entry name" value="HTH_MARR"/>
    <property type="match status" value="1"/>
</dbReference>
<dbReference type="RefSeq" id="WP_132413866.1">
    <property type="nucleotide sequence ID" value="NZ_SMKA01000233.1"/>
</dbReference>
<evidence type="ECO:0000313" key="2">
    <source>
        <dbReference type="EMBL" id="TDC19228.1"/>
    </source>
</evidence>
<name>A0A4R4P9J7_9ACTN</name>
<proteinExistence type="predicted"/>
<comment type="caution">
    <text evidence="2">The sequence shown here is derived from an EMBL/GenBank/DDBJ whole genome shotgun (WGS) entry which is preliminary data.</text>
</comment>
<dbReference type="Pfam" id="PF12802">
    <property type="entry name" value="MarR_2"/>
    <property type="match status" value="1"/>
</dbReference>
<dbReference type="InterPro" id="IPR036388">
    <property type="entry name" value="WH-like_DNA-bd_sf"/>
</dbReference>
<keyword evidence="3" id="KW-1185">Reference proteome</keyword>
<evidence type="ECO:0000313" key="3">
    <source>
        <dbReference type="Proteomes" id="UP000295075"/>
    </source>
</evidence>
<dbReference type="AlphaFoldDB" id="A0A4R4P9J7"/>
<dbReference type="InterPro" id="IPR036390">
    <property type="entry name" value="WH_DNA-bd_sf"/>
</dbReference>
<dbReference type="InterPro" id="IPR000835">
    <property type="entry name" value="HTH_MarR-typ"/>
</dbReference>
<dbReference type="EMBL" id="SMKA01000233">
    <property type="protein sequence ID" value="TDC19228.1"/>
    <property type="molecule type" value="Genomic_DNA"/>
</dbReference>
<dbReference type="GO" id="GO:0006950">
    <property type="term" value="P:response to stress"/>
    <property type="evidence" value="ECO:0007669"/>
    <property type="project" value="TreeGrafter"/>
</dbReference>
<protein>
    <submittedName>
        <fullName evidence="2">MarR family transcriptional regulator</fullName>
    </submittedName>
</protein>
<feature type="domain" description="HTH marR-type" evidence="1">
    <location>
        <begin position="45"/>
        <end position="144"/>
    </location>
</feature>
<sequence length="161" mass="17583">MSPVAVPPRADWPEPAKETEGGALLTDVILATFRLNARLLEAAQELAAHGGLTAAWWQVLGGVIDEPRSVADVGRIMGVSRQAVQRIADLLVERGLAEYRPNPAHRRAKLLACTEAGYWAIRQVSVAQHPWATDLSKDLNLKDLKTTLTTMQSLITKLEQA</sequence>
<dbReference type="GO" id="GO:0003700">
    <property type="term" value="F:DNA-binding transcription factor activity"/>
    <property type="evidence" value="ECO:0007669"/>
    <property type="project" value="InterPro"/>
</dbReference>
<accession>A0A4R4P9J7</accession>
<dbReference type="Gene3D" id="1.10.10.10">
    <property type="entry name" value="Winged helix-like DNA-binding domain superfamily/Winged helix DNA-binding domain"/>
    <property type="match status" value="1"/>
</dbReference>
<gene>
    <name evidence="2" type="ORF">E1261_34330</name>
</gene>
<dbReference type="PANTHER" id="PTHR33164">
    <property type="entry name" value="TRANSCRIPTIONAL REGULATOR, MARR FAMILY"/>
    <property type="match status" value="1"/>
</dbReference>
<reference evidence="2 3" key="1">
    <citation type="submission" date="2019-03" db="EMBL/GenBank/DDBJ databases">
        <title>Draft genome sequences of novel Actinobacteria.</title>
        <authorList>
            <person name="Sahin N."/>
            <person name="Ay H."/>
            <person name="Saygin H."/>
        </authorList>
    </citation>
    <scope>NUCLEOTIDE SEQUENCE [LARGE SCALE GENOMIC DNA]</scope>
    <source>
        <strain evidence="2 3">JCM 30547</strain>
    </source>
</reference>
<dbReference type="Proteomes" id="UP000295075">
    <property type="component" value="Unassembled WGS sequence"/>
</dbReference>
<dbReference type="InterPro" id="IPR039422">
    <property type="entry name" value="MarR/SlyA-like"/>
</dbReference>
<dbReference type="OrthoDB" id="5511415at2"/>
<evidence type="ECO:0000259" key="1">
    <source>
        <dbReference type="SMART" id="SM00347"/>
    </source>
</evidence>
<dbReference type="PANTHER" id="PTHR33164:SF99">
    <property type="entry name" value="MARR FAMILY REGULATORY PROTEIN"/>
    <property type="match status" value="1"/>
</dbReference>